<evidence type="ECO:0000256" key="7">
    <source>
        <dbReference type="SAM" id="Coils"/>
    </source>
</evidence>
<dbReference type="STRING" id="4999.A0A1Y1UIL0"/>
<feature type="domain" description="VPS37 C-terminal" evidence="9">
    <location>
        <begin position="86"/>
        <end position="210"/>
    </location>
</feature>
<keyword evidence="5 6" id="KW-0653">Protein transport</keyword>
<gene>
    <name evidence="10" type="ORF">BD324DRAFT_650433</name>
</gene>
<evidence type="ECO:0000256" key="1">
    <source>
        <dbReference type="ARBA" id="ARBA00004177"/>
    </source>
</evidence>
<accession>A0A1Y1UIL0</accession>
<dbReference type="Proteomes" id="UP000193218">
    <property type="component" value="Unassembled WGS sequence"/>
</dbReference>
<dbReference type="GO" id="GO:0000813">
    <property type="term" value="C:ESCRT I complex"/>
    <property type="evidence" value="ECO:0007669"/>
    <property type="project" value="TreeGrafter"/>
</dbReference>
<comment type="similarity">
    <text evidence="2">Belongs to the VPS37 family.</text>
</comment>
<dbReference type="InParanoid" id="A0A1Y1UIL0"/>
<dbReference type="GO" id="GO:0006623">
    <property type="term" value="P:protein targeting to vacuole"/>
    <property type="evidence" value="ECO:0007669"/>
    <property type="project" value="TreeGrafter"/>
</dbReference>
<name>A0A1Y1UIL0_9TREE</name>
<evidence type="ECO:0000259" key="9">
    <source>
        <dbReference type="PROSITE" id="PS51314"/>
    </source>
</evidence>
<keyword evidence="11" id="KW-1185">Reference proteome</keyword>
<dbReference type="GO" id="GO:0043162">
    <property type="term" value="P:ubiquitin-dependent protein catabolic process via the multivesicular body sorting pathway"/>
    <property type="evidence" value="ECO:0007669"/>
    <property type="project" value="TreeGrafter"/>
</dbReference>
<evidence type="ECO:0000256" key="8">
    <source>
        <dbReference type="SAM" id="MobiDB-lite"/>
    </source>
</evidence>
<feature type="coiled-coil region" evidence="7">
    <location>
        <begin position="40"/>
        <end position="67"/>
    </location>
</feature>
<evidence type="ECO:0000256" key="2">
    <source>
        <dbReference type="ARBA" id="ARBA00007617"/>
    </source>
</evidence>
<evidence type="ECO:0000256" key="5">
    <source>
        <dbReference type="ARBA" id="ARBA00022927"/>
    </source>
</evidence>
<proteinExistence type="inferred from homology"/>
<dbReference type="RefSeq" id="XP_021871877.1">
    <property type="nucleotide sequence ID" value="XM_022018143.1"/>
</dbReference>
<dbReference type="EMBL" id="NBSH01000005">
    <property type="protein sequence ID" value="ORX37890.1"/>
    <property type="molecule type" value="Genomic_DNA"/>
</dbReference>
<dbReference type="Pfam" id="PF07200">
    <property type="entry name" value="Mod_r"/>
    <property type="match status" value="1"/>
</dbReference>
<evidence type="ECO:0000313" key="10">
    <source>
        <dbReference type="EMBL" id="ORX37890.1"/>
    </source>
</evidence>
<keyword evidence="3 6" id="KW-0813">Transport</keyword>
<dbReference type="GeneID" id="33559952"/>
<comment type="subcellular location">
    <subcellularLocation>
        <location evidence="1">Endosome</location>
    </subcellularLocation>
</comment>
<comment type="caution">
    <text evidence="10">The sequence shown here is derived from an EMBL/GenBank/DDBJ whole genome shotgun (WGS) entry which is preliminary data.</text>
</comment>
<feature type="region of interest" description="Disordered" evidence="8">
    <location>
        <begin position="132"/>
        <end position="174"/>
    </location>
</feature>
<protein>
    <recommendedName>
        <fullName evidence="9">VPS37 C-terminal domain-containing protein</fullName>
    </recommendedName>
</protein>
<dbReference type="OrthoDB" id="10260857at2759"/>
<organism evidence="10 11">
    <name type="scientific">Kockovaella imperatae</name>
    <dbReference type="NCBI Taxonomy" id="4999"/>
    <lineage>
        <taxon>Eukaryota</taxon>
        <taxon>Fungi</taxon>
        <taxon>Dikarya</taxon>
        <taxon>Basidiomycota</taxon>
        <taxon>Agaricomycotina</taxon>
        <taxon>Tremellomycetes</taxon>
        <taxon>Tremellales</taxon>
        <taxon>Cuniculitremaceae</taxon>
        <taxon>Kockovaella</taxon>
    </lineage>
</organism>
<dbReference type="GO" id="GO:0006612">
    <property type="term" value="P:protein targeting to membrane"/>
    <property type="evidence" value="ECO:0007669"/>
    <property type="project" value="TreeGrafter"/>
</dbReference>
<keyword evidence="4" id="KW-0967">Endosome</keyword>
<reference evidence="10 11" key="1">
    <citation type="submission" date="2017-03" db="EMBL/GenBank/DDBJ databases">
        <title>Widespread Adenine N6-methylation of Active Genes in Fungi.</title>
        <authorList>
            <consortium name="DOE Joint Genome Institute"/>
            <person name="Mondo S.J."/>
            <person name="Dannebaum R.O."/>
            <person name="Kuo R.C."/>
            <person name="Louie K.B."/>
            <person name="Bewick A.J."/>
            <person name="Labutti K."/>
            <person name="Haridas S."/>
            <person name="Kuo A."/>
            <person name="Salamov A."/>
            <person name="Ahrendt S.R."/>
            <person name="Lau R."/>
            <person name="Bowen B.P."/>
            <person name="Lipzen A."/>
            <person name="Sullivan W."/>
            <person name="Andreopoulos W.B."/>
            <person name="Clum A."/>
            <person name="Lindquist E."/>
            <person name="Daum C."/>
            <person name="Northen T.R."/>
            <person name="Ramamoorthy G."/>
            <person name="Schmitz R.J."/>
            <person name="Gryganskyi A."/>
            <person name="Culley D."/>
            <person name="Magnuson J."/>
            <person name="James T.Y."/>
            <person name="O'Malley M.A."/>
            <person name="Stajich J.E."/>
            <person name="Spatafora J.W."/>
            <person name="Visel A."/>
            <person name="Grigoriev I.V."/>
        </authorList>
    </citation>
    <scope>NUCLEOTIDE SEQUENCE [LARGE SCALE GENOMIC DNA]</scope>
    <source>
        <strain evidence="10 11">NRRL Y-17943</strain>
    </source>
</reference>
<sequence>MSTPLLQQFPSLAHYPSSFLKDLLSSPQLTEAFLYTLPEVQQLAEEVEKLGRENEEIAHRNLELRDELIALRDATAQSYAHAEGQKARWADIEKAQTALYQRHRPSFLHLRLKHSITAQDDLSERIASSFIEGKNGGSQRTTPVGGAADGCGPGSRVDSPAFGHGDASTPNGTKSIEDFIQDFKAARKVYHKRAIWAERWTRGEVAWRDD</sequence>
<evidence type="ECO:0000313" key="11">
    <source>
        <dbReference type="Proteomes" id="UP000193218"/>
    </source>
</evidence>
<dbReference type="PANTHER" id="PTHR13678">
    <property type="entry name" value="VACUOLAR PROTEIN SORTING-ASSOCIATED PROTEIN 37"/>
    <property type="match status" value="1"/>
</dbReference>
<dbReference type="PANTHER" id="PTHR13678:SF2">
    <property type="entry name" value="VACUOLAR PROTEIN SORTING-ASSOCIATED PROTEIN 37A"/>
    <property type="match status" value="1"/>
</dbReference>
<evidence type="ECO:0000256" key="6">
    <source>
        <dbReference type="PROSITE-ProRule" id="PRU00646"/>
    </source>
</evidence>
<dbReference type="AlphaFoldDB" id="A0A1Y1UIL0"/>
<dbReference type="PROSITE" id="PS51314">
    <property type="entry name" value="VPS37_C"/>
    <property type="match status" value="1"/>
</dbReference>
<evidence type="ECO:0000256" key="4">
    <source>
        <dbReference type="ARBA" id="ARBA00022753"/>
    </source>
</evidence>
<evidence type="ECO:0000256" key="3">
    <source>
        <dbReference type="ARBA" id="ARBA00022448"/>
    </source>
</evidence>
<dbReference type="InterPro" id="IPR009851">
    <property type="entry name" value="Mod_r"/>
</dbReference>
<keyword evidence="7" id="KW-0175">Coiled coil</keyword>